<name>A0A3N4S0L1_9ACTN</name>
<keyword evidence="4 6" id="KW-1133">Transmembrane helix</keyword>
<dbReference type="EMBL" id="RKQG01000001">
    <property type="protein sequence ID" value="RPE36475.1"/>
    <property type="molecule type" value="Genomic_DNA"/>
</dbReference>
<dbReference type="GO" id="GO:0016020">
    <property type="term" value="C:membrane"/>
    <property type="evidence" value="ECO:0007669"/>
    <property type="project" value="UniProtKB-SubCell"/>
</dbReference>
<proteinExistence type="inferred from homology"/>
<feature type="transmembrane region" description="Helical" evidence="6">
    <location>
        <begin position="139"/>
        <end position="162"/>
    </location>
</feature>
<accession>A0A3N4S0L1</accession>
<dbReference type="GO" id="GO:0033013">
    <property type="term" value="P:tetrapyrrole metabolic process"/>
    <property type="evidence" value="ECO:0007669"/>
    <property type="project" value="UniProtKB-ARBA"/>
</dbReference>
<feature type="chain" id="PRO_5038777113" evidence="7">
    <location>
        <begin position="36"/>
        <end position="166"/>
    </location>
</feature>
<reference evidence="8 9" key="1">
    <citation type="submission" date="2018-11" db="EMBL/GenBank/DDBJ databases">
        <title>Sequencing the genomes of 1000 actinobacteria strains.</title>
        <authorList>
            <person name="Klenk H.-P."/>
        </authorList>
    </citation>
    <scope>NUCLEOTIDE SEQUENCE [LARGE SCALE GENOMIC DNA]</scope>
    <source>
        <strain evidence="8 9">DSM 44781</strain>
    </source>
</reference>
<evidence type="ECO:0000256" key="7">
    <source>
        <dbReference type="SAM" id="SignalP"/>
    </source>
</evidence>
<comment type="subcellular location">
    <subcellularLocation>
        <location evidence="1">Membrane</location>
        <topology evidence="1">Multi-pass membrane protein</topology>
    </subcellularLocation>
</comment>
<dbReference type="FunFam" id="1.20.1260.100:FF:000001">
    <property type="entry name" value="translocator protein 2"/>
    <property type="match status" value="1"/>
</dbReference>
<dbReference type="PANTHER" id="PTHR10057">
    <property type="entry name" value="PERIPHERAL-TYPE BENZODIAZEPINE RECEPTOR"/>
    <property type="match status" value="1"/>
</dbReference>
<dbReference type="InterPro" id="IPR038330">
    <property type="entry name" value="TspO/MBR-related_sf"/>
</dbReference>
<evidence type="ECO:0000313" key="8">
    <source>
        <dbReference type="EMBL" id="RPE36475.1"/>
    </source>
</evidence>
<organism evidence="8 9">
    <name type="scientific">Kitasatospora cineracea</name>
    <dbReference type="NCBI Taxonomy" id="88074"/>
    <lineage>
        <taxon>Bacteria</taxon>
        <taxon>Bacillati</taxon>
        <taxon>Actinomycetota</taxon>
        <taxon>Actinomycetes</taxon>
        <taxon>Kitasatosporales</taxon>
        <taxon>Streptomycetaceae</taxon>
        <taxon>Kitasatospora</taxon>
    </lineage>
</organism>
<dbReference type="Pfam" id="PF03073">
    <property type="entry name" value="TspO_MBR"/>
    <property type="match status" value="1"/>
</dbReference>
<keyword evidence="5 6" id="KW-0472">Membrane</keyword>
<protein>
    <submittedName>
        <fullName evidence="8">TspO/MBR related protein</fullName>
    </submittedName>
</protein>
<feature type="transmembrane region" description="Helical" evidence="6">
    <location>
        <begin position="59"/>
        <end position="77"/>
    </location>
</feature>
<dbReference type="Gene3D" id="1.20.1260.100">
    <property type="entry name" value="TspO/MBR protein"/>
    <property type="match status" value="1"/>
</dbReference>
<dbReference type="Proteomes" id="UP000266906">
    <property type="component" value="Unassembled WGS sequence"/>
</dbReference>
<feature type="transmembrane region" description="Helical" evidence="6">
    <location>
        <begin position="89"/>
        <end position="107"/>
    </location>
</feature>
<evidence type="ECO:0000256" key="4">
    <source>
        <dbReference type="ARBA" id="ARBA00022989"/>
    </source>
</evidence>
<keyword evidence="7" id="KW-0732">Signal</keyword>
<feature type="signal peptide" evidence="7">
    <location>
        <begin position="1"/>
        <end position="35"/>
    </location>
</feature>
<comment type="similarity">
    <text evidence="2">Belongs to the TspO/BZRP family.</text>
</comment>
<dbReference type="InterPro" id="IPR004307">
    <property type="entry name" value="TspO_MBR"/>
</dbReference>
<evidence type="ECO:0000313" key="9">
    <source>
        <dbReference type="Proteomes" id="UP000266906"/>
    </source>
</evidence>
<evidence type="ECO:0000256" key="2">
    <source>
        <dbReference type="ARBA" id="ARBA00007524"/>
    </source>
</evidence>
<evidence type="ECO:0000256" key="6">
    <source>
        <dbReference type="SAM" id="Phobius"/>
    </source>
</evidence>
<evidence type="ECO:0000256" key="3">
    <source>
        <dbReference type="ARBA" id="ARBA00022692"/>
    </source>
</evidence>
<dbReference type="AlphaFoldDB" id="A0A3N4S0L1"/>
<keyword evidence="3 6" id="KW-0812">Transmembrane</keyword>
<gene>
    <name evidence="8" type="ORF">EDD38_4850</name>
</gene>
<evidence type="ECO:0000256" key="5">
    <source>
        <dbReference type="ARBA" id="ARBA00023136"/>
    </source>
</evidence>
<keyword evidence="9" id="KW-1185">Reference proteome</keyword>
<dbReference type="PANTHER" id="PTHR10057:SF0">
    <property type="entry name" value="TRANSLOCATOR PROTEIN"/>
    <property type="match status" value="1"/>
</dbReference>
<dbReference type="CDD" id="cd15904">
    <property type="entry name" value="TSPO_MBR"/>
    <property type="match status" value="1"/>
</dbReference>
<comment type="caution">
    <text evidence="8">The sequence shown here is derived from an EMBL/GenBank/DDBJ whole genome shotgun (WGS) entry which is preliminary data.</text>
</comment>
<dbReference type="PIRSF" id="PIRSF005859">
    <property type="entry name" value="PBR"/>
    <property type="match status" value="1"/>
</dbReference>
<evidence type="ECO:0000256" key="1">
    <source>
        <dbReference type="ARBA" id="ARBA00004141"/>
    </source>
</evidence>
<sequence length="166" mass="17597">MTSRWTTRSVKARRAAPYAGAALAVAAAAVAGARASGPATPWYRSLDKPRWQPPPWVFPAVWTPLYASIAWSAGHALGRTRGRERAALAAAYGTNLTVNAGWTWLFFGLRSPAAGVAGSLLLDADTLRLIRRTARHDPAAAAALVPYAGWCLFATVLSGSLARRNG</sequence>